<reference evidence="7" key="2">
    <citation type="submission" date="2017-12" db="EMBL/GenBank/DDBJ databases">
        <title>Genome sequence of the Bar-tailed Godwit (Limosa lapponica baueri).</title>
        <authorList>
            <person name="Lima N.C.B."/>
            <person name="Parody-Merino A.M."/>
            <person name="Battley P.F."/>
            <person name="Fidler A.E."/>
            <person name="Prosdocimi F."/>
        </authorList>
    </citation>
    <scope>NUCLEOTIDE SEQUENCE [LARGE SCALE GENOMIC DNA]</scope>
</reference>
<organism evidence="6 7">
    <name type="scientific">Limosa lapponica baueri</name>
    <dbReference type="NCBI Taxonomy" id="1758121"/>
    <lineage>
        <taxon>Eukaryota</taxon>
        <taxon>Metazoa</taxon>
        <taxon>Chordata</taxon>
        <taxon>Craniata</taxon>
        <taxon>Vertebrata</taxon>
        <taxon>Euteleostomi</taxon>
        <taxon>Archelosauria</taxon>
        <taxon>Archosauria</taxon>
        <taxon>Dinosauria</taxon>
        <taxon>Saurischia</taxon>
        <taxon>Theropoda</taxon>
        <taxon>Coelurosauria</taxon>
        <taxon>Aves</taxon>
        <taxon>Neognathae</taxon>
        <taxon>Neoaves</taxon>
        <taxon>Charadriiformes</taxon>
        <taxon>Scolopacidae</taxon>
        <taxon>Limosa</taxon>
    </lineage>
</organism>
<feature type="region of interest" description="Disordered" evidence="3">
    <location>
        <begin position="724"/>
        <end position="758"/>
    </location>
</feature>
<keyword evidence="4" id="KW-1133">Transmembrane helix</keyword>
<keyword evidence="7" id="KW-1185">Reference proteome</keyword>
<name>A0A2I0U9E8_LIMLA</name>
<dbReference type="Proteomes" id="UP000233556">
    <property type="component" value="Unassembled WGS sequence"/>
</dbReference>
<gene>
    <name evidence="6" type="ORF">llap_7038</name>
</gene>
<feature type="disulfide bond" evidence="2">
    <location>
        <begin position="11"/>
        <end position="38"/>
    </location>
</feature>
<dbReference type="Pfam" id="PF00431">
    <property type="entry name" value="CUB"/>
    <property type="match status" value="1"/>
</dbReference>
<evidence type="ECO:0000256" key="2">
    <source>
        <dbReference type="PROSITE-ProRule" id="PRU00059"/>
    </source>
</evidence>
<evidence type="ECO:0000256" key="3">
    <source>
        <dbReference type="SAM" id="MobiDB-lite"/>
    </source>
</evidence>
<feature type="compositionally biased region" description="Low complexity" evidence="3">
    <location>
        <begin position="735"/>
        <end position="747"/>
    </location>
</feature>
<protein>
    <recommendedName>
        <fullName evidence="5">CUB domain-containing protein</fullName>
    </recommendedName>
</protein>
<dbReference type="AlphaFoldDB" id="A0A2I0U9E8"/>
<evidence type="ECO:0000256" key="1">
    <source>
        <dbReference type="ARBA" id="ARBA00023157"/>
    </source>
</evidence>
<feature type="region of interest" description="Disordered" evidence="3">
    <location>
        <begin position="604"/>
        <end position="636"/>
    </location>
</feature>
<feature type="region of interest" description="Disordered" evidence="3">
    <location>
        <begin position="376"/>
        <end position="427"/>
    </location>
</feature>
<dbReference type="EMBL" id="KZ505971">
    <property type="protein sequence ID" value="PKU42662.1"/>
    <property type="molecule type" value="Genomic_DNA"/>
</dbReference>
<dbReference type="OrthoDB" id="8951018at2759"/>
<evidence type="ECO:0000256" key="4">
    <source>
        <dbReference type="SAM" id="Phobius"/>
    </source>
</evidence>
<evidence type="ECO:0000259" key="5">
    <source>
        <dbReference type="PROSITE" id="PS01180"/>
    </source>
</evidence>
<evidence type="ECO:0000313" key="6">
    <source>
        <dbReference type="EMBL" id="PKU42662.1"/>
    </source>
</evidence>
<dbReference type="SMART" id="SM00042">
    <property type="entry name" value="CUB"/>
    <property type="match status" value="1"/>
</dbReference>
<dbReference type="InterPro" id="IPR000859">
    <property type="entry name" value="CUB_dom"/>
</dbReference>
<feature type="compositionally biased region" description="Polar residues" evidence="3">
    <location>
        <begin position="748"/>
        <end position="758"/>
    </location>
</feature>
<keyword evidence="4" id="KW-0472">Membrane</keyword>
<evidence type="ECO:0000313" key="7">
    <source>
        <dbReference type="Proteomes" id="UP000233556"/>
    </source>
</evidence>
<comment type="caution">
    <text evidence="2">Lacks conserved residue(s) required for the propagation of feature annotation.</text>
</comment>
<reference evidence="7" key="1">
    <citation type="submission" date="2017-11" db="EMBL/GenBank/DDBJ databases">
        <authorList>
            <person name="Lima N.C."/>
            <person name="Parody-Merino A.M."/>
            <person name="Battley P.F."/>
            <person name="Fidler A.E."/>
            <person name="Prosdocimi F."/>
        </authorList>
    </citation>
    <scope>NUCLEOTIDE SEQUENCE [LARGE SCALE GENOMIC DNA]</scope>
</reference>
<feature type="domain" description="CUB" evidence="5">
    <location>
        <begin position="11"/>
        <end position="71"/>
    </location>
</feature>
<dbReference type="PROSITE" id="PS01180">
    <property type="entry name" value="CUB"/>
    <property type="match status" value="1"/>
</dbReference>
<proteinExistence type="predicted"/>
<feature type="compositionally biased region" description="Polar residues" evidence="3">
    <location>
        <begin position="380"/>
        <end position="399"/>
    </location>
</feature>
<keyword evidence="4" id="KW-0812">Transmembrane</keyword>
<dbReference type="Gene3D" id="2.60.120.290">
    <property type="entry name" value="Spermadhesin, CUB domain"/>
    <property type="match status" value="1"/>
</dbReference>
<accession>A0A2I0U9E8</accession>
<dbReference type="InterPro" id="IPR035914">
    <property type="entry name" value="Sperma_CUB_dom_sf"/>
</dbReference>
<keyword evidence="1 2" id="KW-1015">Disulfide bond</keyword>
<dbReference type="SUPFAM" id="SSF49854">
    <property type="entry name" value="Spermadhesin, CUB domain"/>
    <property type="match status" value="1"/>
</dbReference>
<feature type="compositionally biased region" description="Polar residues" evidence="3">
    <location>
        <begin position="409"/>
        <end position="419"/>
    </location>
</feature>
<sequence length="771" mass="83758">MEAAAKVYYSCGAVVESMERGLILSPGFPNNYYPGTHCVWQFFIPMRTHLILEIFDFDIFESSSETPTPWDGFSAPTKAGNKDVPSLEENLDFALRTTKPSLQTWVSKVAQNLSSTGDQSKDLASHLDELRGAASKKDEAKQASEEKQSKQMKEPKAIIKAQPEELPFPVVGSATMRRQNTRGLETEEDSKGKILLAHLAASEKDEVTVESWTLPTTLLPAEISSSPQSAVDVCPHDVLYVSDLITFSSRFCGPNSPLNKTMVFGSSLEMVEVIMELITTTDRGRGFAMLFEYKNITDPNTVDAVRQERKENTMILAIITGIVFFALALLSALCIACRQRTCPKRSSSNACSDQENGIQNSAVDINELQLVVPSRENENNNHSVSREQAVTSCGGSTERSPQDTDPDVPSSTSAVTTETGSDEVFIISSGPGASGLSFTTYRIQDKNLKRSVTSPASVSDWLTSNHPAAGADAAEKGTVQLDNHYPRQRTWSARTFHDFLAPIPQLQKKWCSWTTNSPFTKLVDNSGFPPAARPQGVPTRKVISATEIQGASETIYSDSSASNASYPLTLSAQRQRKLSSCNLKKSRFGNPYFGFLANSPDSKHVKSLDPSRHLGAASPVNSQSPKNPPESSNPLKINLVNGSKTKELMVETDKNKPVFVISEEGDDQQPLVLAEHLSQCGDHLSEQNAVYAPAVPDKQPVVLTVEGSSSASFTSNLPLWAKSPGLYKGHGKAPSSSRDQQSSSVVDATTTESAQNCDTLTTPKLCQASVQ</sequence>
<dbReference type="CDD" id="cd00041">
    <property type="entry name" value="CUB"/>
    <property type="match status" value="1"/>
</dbReference>
<feature type="transmembrane region" description="Helical" evidence="4">
    <location>
        <begin position="314"/>
        <end position="337"/>
    </location>
</feature>
<feature type="region of interest" description="Disordered" evidence="3">
    <location>
        <begin position="132"/>
        <end position="155"/>
    </location>
</feature>
<feature type="compositionally biased region" description="Polar residues" evidence="3">
    <location>
        <begin position="619"/>
        <end position="636"/>
    </location>
</feature>